<proteinExistence type="predicted"/>
<dbReference type="AlphaFoldDB" id="A0A133KYP9"/>
<gene>
    <name evidence="2" type="ORF">HMPREF3213_00786</name>
</gene>
<dbReference type="PATRIC" id="fig|1398.22.peg.787"/>
<name>A0A133KYP9_HEYCO</name>
<protein>
    <submittedName>
        <fullName evidence="2">Uncharacterized protein</fullName>
    </submittedName>
</protein>
<organism evidence="2 3">
    <name type="scientific">Heyndrickxia coagulans</name>
    <name type="common">Weizmannia coagulans</name>
    <dbReference type="NCBI Taxonomy" id="1398"/>
    <lineage>
        <taxon>Bacteria</taxon>
        <taxon>Bacillati</taxon>
        <taxon>Bacillota</taxon>
        <taxon>Bacilli</taxon>
        <taxon>Bacillales</taxon>
        <taxon>Bacillaceae</taxon>
        <taxon>Heyndrickxia</taxon>
    </lineage>
</organism>
<reference evidence="3" key="1">
    <citation type="submission" date="2016-01" db="EMBL/GenBank/DDBJ databases">
        <authorList>
            <person name="Mitreva M."/>
            <person name="Pepin K.H."/>
            <person name="Mihindukulasuriya K.A."/>
            <person name="Fulton R."/>
            <person name="Fronick C."/>
            <person name="O'Laughlin M."/>
            <person name="Miner T."/>
            <person name="Herter B."/>
            <person name="Rosa B.A."/>
            <person name="Cordes M."/>
            <person name="Tomlinson C."/>
            <person name="Wollam A."/>
            <person name="Palsikar V.B."/>
            <person name="Mardis E.R."/>
            <person name="Wilson R.K."/>
        </authorList>
    </citation>
    <scope>NUCLEOTIDE SEQUENCE [LARGE SCALE GENOMIC DNA]</scope>
    <source>
        <strain evidence="3">GED7749B</strain>
    </source>
</reference>
<comment type="caution">
    <text evidence="2">The sequence shown here is derived from an EMBL/GenBank/DDBJ whole genome shotgun (WGS) entry which is preliminary data.</text>
</comment>
<keyword evidence="1" id="KW-0472">Membrane</keyword>
<evidence type="ECO:0000256" key="1">
    <source>
        <dbReference type="SAM" id="Phobius"/>
    </source>
</evidence>
<dbReference type="EMBL" id="LRPN01000027">
    <property type="protein sequence ID" value="KWZ84696.1"/>
    <property type="molecule type" value="Genomic_DNA"/>
</dbReference>
<keyword evidence="1" id="KW-1133">Transmembrane helix</keyword>
<dbReference type="Proteomes" id="UP000070376">
    <property type="component" value="Unassembled WGS sequence"/>
</dbReference>
<accession>A0A133KYP9</accession>
<evidence type="ECO:0000313" key="3">
    <source>
        <dbReference type="Proteomes" id="UP000070376"/>
    </source>
</evidence>
<sequence length="65" mass="7973">MCLKIVYNDLCKRAHVRQKIDKYNYYIIIEYVIACILPAGNRYLFRRKIYTPKSTYLRLRWGKQP</sequence>
<keyword evidence="1" id="KW-0812">Transmembrane</keyword>
<feature type="transmembrane region" description="Helical" evidence="1">
    <location>
        <begin position="23"/>
        <end position="45"/>
    </location>
</feature>
<evidence type="ECO:0000313" key="2">
    <source>
        <dbReference type="EMBL" id="KWZ84696.1"/>
    </source>
</evidence>